<keyword evidence="2 4" id="KW-0238">DNA-binding</keyword>
<feature type="domain" description="HTH tetR-type" evidence="5">
    <location>
        <begin position="14"/>
        <end position="72"/>
    </location>
</feature>
<dbReference type="RefSeq" id="WP_344051031.1">
    <property type="nucleotide sequence ID" value="NZ_BAAAPK010000001.1"/>
</dbReference>
<evidence type="ECO:0000313" key="7">
    <source>
        <dbReference type="Proteomes" id="UP001500596"/>
    </source>
</evidence>
<dbReference type="SUPFAM" id="SSF46689">
    <property type="entry name" value="Homeodomain-like"/>
    <property type="match status" value="1"/>
</dbReference>
<dbReference type="PANTHER" id="PTHR30055:SF234">
    <property type="entry name" value="HTH-TYPE TRANSCRIPTIONAL REGULATOR BETI"/>
    <property type="match status" value="1"/>
</dbReference>
<evidence type="ECO:0000259" key="5">
    <source>
        <dbReference type="PROSITE" id="PS50977"/>
    </source>
</evidence>
<gene>
    <name evidence="6" type="ORF">GCM10009807_03810</name>
</gene>
<accession>A0ABN2G0G8</accession>
<dbReference type="Pfam" id="PF00440">
    <property type="entry name" value="TetR_N"/>
    <property type="match status" value="1"/>
</dbReference>
<dbReference type="InterPro" id="IPR001647">
    <property type="entry name" value="HTH_TetR"/>
</dbReference>
<dbReference type="SUPFAM" id="SSF48498">
    <property type="entry name" value="Tetracyclin repressor-like, C-terminal domain"/>
    <property type="match status" value="1"/>
</dbReference>
<dbReference type="InterPro" id="IPR036271">
    <property type="entry name" value="Tet_transcr_reg_TetR-rel_C_sf"/>
</dbReference>
<feature type="DNA-binding region" description="H-T-H motif" evidence="4">
    <location>
        <begin position="35"/>
        <end position="54"/>
    </location>
</feature>
<name>A0ABN2G0G8_9MICO</name>
<dbReference type="InterPro" id="IPR009057">
    <property type="entry name" value="Homeodomain-like_sf"/>
</dbReference>
<reference evidence="6 7" key="1">
    <citation type="journal article" date="2019" name="Int. J. Syst. Evol. Microbiol.">
        <title>The Global Catalogue of Microorganisms (GCM) 10K type strain sequencing project: providing services to taxonomists for standard genome sequencing and annotation.</title>
        <authorList>
            <consortium name="The Broad Institute Genomics Platform"/>
            <consortium name="The Broad Institute Genome Sequencing Center for Infectious Disease"/>
            <person name="Wu L."/>
            <person name="Ma J."/>
        </authorList>
    </citation>
    <scope>NUCLEOTIDE SEQUENCE [LARGE SCALE GENOMIC DNA]</scope>
    <source>
        <strain evidence="6 7">JCM 15575</strain>
    </source>
</reference>
<evidence type="ECO:0000256" key="3">
    <source>
        <dbReference type="ARBA" id="ARBA00023163"/>
    </source>
</evidence>
<dbReference type="InterPro" id="IPR050109">
    <property type="entry name" value="HTH-type_TetR-like_transc_reg"/>
</dbReference>
<comment type="caution">
    <text evidence="6">The sequence shown here is derived from an EMBL/GenBank/DDBJ whole genome shotgun (WGS) entry which is preliminary data.</text>
</comment>
<dbReference type="PANTHER" id="PTHR30055">
    <property type="entry name" value="HTH-TYPE TRANSCRIPTIONAL REGULATOR RUTR"/>
    <property type="match status" value="1"/>
</dbReference>
<sequence length="206" mass="21984">MTTTAARRPRRDALENRAGIIAAAQSVLATDPNASLDAIAHAAGLSRRALYGHFSDREALLRAVIEVGAARFNTIAEQVDHPDARVALARLAADLWRAASTVQASANIALDDAHVADTVRALAPLRRRVRDLVERGRAEGAFRADVPPELLGFLIEETARATLRELPAETPDAASVVVRVVLSVSGLSWTEQAGLLAAHPGIVEER</sequence>
<proteinExistence type="predicted"/>
<dbReference type="Proteomes" id="UP001500596">
    <property type="component" value="Unassembled WGS sequence"/>
</dbReference>
<evidence type="ECO:0000256" key="2">
    <source>
        <dbReference type="ARBA" id="ARBA00023125"/>
    </source>
</evidence>
<organism evidence="6 7">
    <name type="scientific">Microbacterium lacus</name>
    <dbReference type="NCBI Taxonomy" id="415217"/>
    <lineage>
        <taxon>Bacteria</taxon>
        <taxon>Bacillati</taxon>
        <taxon>Actinomycetota</taxon>
        <taxon>Actinomycetes</taxon>
        <taxon>Micrococcales</taxon>
        <taxon>Microbacteriaceae</taxon>
        <taxon>Microbacterium</taxon>
    </lineage>
</organism>
<keyword evidence="3" id="KW-0804">Transcription</keyword>
<dbReference type="Gene3D" id="1.10.357.10">
    <property type="entry name" value="Tetracycline Repressor, domain 2"/>
    <property type="match status" value="1"/>
</dbReference>
<evidence type="ECO:0000256" key="1">
    <source>
        <dbReference type="ARBA" id="ARBA00023015"/>
    </source>
</evidence>
<dbReference type="EMBL" id="BAAAPK010000001">
    <property type="protein sequence ID" value="GAA1663024.1"/>
    <property type="molecule type" value="Genomic_DNA"/>
</dbReference>
<keyword evidence="7" id="KW-1185">Reference proteome</keyword>
<evidence type="ECO:0000313" key="6">
    <source>
        <dbReference type="EMBL" id="GAA1663024.1"/>
    </source>
</evidence>
<keyword evidence="1" id="KW-0805">Transcription regulation</keyword>
<protein>
    <recommendedName>
        <fullName evidence="5">HTH tetR-type domain-containing protein</fullName>
    </recommendedName>
</protein>
<evidence type="ECO:0000256" key="4">
    <source>
        <dbReference type="PROSITE-ProRule" id="PRU00335"/>
    </source>
</evidence>
<dbReference type="PROSITE" id="PS50977">
    <property type="entry name" value="HTH_TETR_2"/>
    <property type="match status" value="1"/>
</dbReference>